<organism evidence="9 10">
    <name type="scientific">Digitaria exilis</name>
    <dbReference type="NCBI Taxonomy" id="1010633"/>
    <lineage>
        <taxon>Eukaryota</taxon>
        <taxon>Viridiplantae</taxon>
        <taxon>Streptophyta</taxon>
        <taxon>Embryophyta</taxon>
        <taxon>Tracheophyta</taxon>
        <taxon>Spermatophyta</taxon>
        <taxon>Magnoliopsida</taxon>
        <taxon>Liliopsida</taxon>
        <taxon>Poales</taxon>
        <taxon>Poaceae</taxon>
        <taxon>PACMAD clade</taxon>
        <taxon>Panicoideae</taxon>
        <taxon>Panicodae</taxon>
        <taxon>Paniceae</taxon>
        <taxon>Anthephorinae</taxon>
        <taxon>Digitaria</taxon>
    </lineage>
</organism>
<comment type="cofactor">
    <cofactor evidence="1 6">
        <name>heme</name>
        <dbReference type="ChEBI" id="CHEBI:30413"/>
    </cofactor>
</comment>
<dbReference type="InterPro" id="IPR001128">
    <property type="entry name" value="Cyt_P450"/>
</dbReference>
<dbReference type="InterPro" id="IPR017972">
    <property type="entry name" value="Cyt_P450_CS"/>
</dbReference>
<dbReference type="GO" id="GO:0016705">
    <property type="term" value="F:oxidoreductase activity, acting on paired donors, with incorporation or reduction of molecular oxygen"/>
    <property type="evidence" value="ECO:0007669"/>
    <property type="project" value="InterPro"/>
</dbReference>
<reference evidence="9" key="1">
    <citation type="submission" date="2020-07" db="EMBL/GenBank/DDBJ databases">
        <title>Genome sequence and genetic diversity analysis of an under-domesticated orphan crop, white fonio (Digitaria exilis).</title>
        <authorList>
            <person name="Bennetzen J.L."/>
            <person name="Chen S."/>
            <person name="Ma X."/>
            <person name="Wang X."/>
            <person name="Yssel A.E.J."/>
            <person name="Chaluvadi S.R."/>
            <person name="Johnson M."/>
            <person name="Gangashetty P."/>
            <person name="Hamidou F."/>
            <person name="Sanogo M.D."/>
            <person name="Zwaenepoel A."/>
            <person name="Wallace J."/>
            <person name="Van De Peer Y."/>
            <person name="Van Deynze A."/>
        </authorList>
    </citation>
    <scope>NUCLEOTIDE SEQUENCE</scope>
    <source>
        <tissue evidence="9">Leaves</tissue>
    </source>
</reference>
<dbReference type="PANTHER" id="PTHR24286">
    <property type="entry name" value="CYTOCHROME P450 26"/>
    <property type="match status" value="1"/>
</dbReference>
<accession>A0A835E6H1</accession>
<keyword evidence="4 7" id="KW-0560">Oxidoreductase</keyword>
<evidence type="ECO:0000313" key="10">
    <source>
        <dbReference type="Proteomes" id="UP000636709"/>
    </source>
</evidence>
<dbReference type="EMBL" id="JACEFO010002272">
    <property type="protein sequence ID" value="KAF8669074.1"/>
    <property type="molecule type" value="Genomic_DNA"/>
</dbReference>
<keyword evidence="3 6" id="KW-0479">Metal-binding</keyword>
<name>A0A835E6H1_9POAL</name>
<comment type="similarity">
    <text evidence="2 7">Belongs to the cytochrome P450 family.</text>
</comment>
<dbReference type="AlphaFoldDB" id="A0A835E6H1"/>
<dbReference type="PRINTS" id="PR00463">
    <property type="entry name" value="EP450I"/>
</dbReference>
<sequence length="584" mass="64355">MLWSGSGYGTERNRGDRNAARQLDDDPQMGIVILLSFRNAGRATFSKETGHPGRDRLRNCVSSPAESSIHIYFAILRVVPSPIPLHPATNNQLASPNTTASLPMDFSSILLALMAIALPMLFHLITRAKNNPRRGGTTNKLPPGSLGLPVIGQSLGLLRAMRANTADRWIQARVSRYGPVSKLSLFGAPTVLLTGPAANRFQPRSVQRILGERSILDIMGADHKRIRGALAEFLKPDMLRLYVGRIDGEVRHHLDGSWDGRRSVTVLPLMKRLTFDIIASLLFGLRRGAARDALAGDFAQLMEGMWAVPVDLPFTAFRRSLRASARARRVIAGIARETKGKLERGEASRSSDLIACLLSLADESGAPLLSEEEIVDNSMVALVAGHDTSSILMTFMVRQLANDPDTLAAMASRTFSDHAMADDAEHDEIAKSKGAGEALAWEDLAKMKFTWRVALETLRLVPPIFGNFRRAVQDIEFDGFLIPKGWQVFWVSSVTHMDASIFHEPAKFDPSRFKDGSPATAPPCSFVAFGGGPRICVGMEFARIETLVTMHYLVRWFRWKLCCKEDTFARDPMPSPLHGLPIQL</sequence>
<dbReference type="GO" id="GO:0005506">
    <property type="term" value="F:iron ion binding"/>
    <property type="evidence" value="ECO:0007669"/>
    <property type="project" value="InterPro"/>
</dbReference>
<keyword evidence="7" id="KW-0503">Monooxygenase</keyword>
<feature type="region of interest" description="Disordered" evidence="8">
    <location>
        <begin position="1"/>
        <end position="22"/>
    </location>
</feature>
<proteinExistence type="inferred from homology"/>
<evidence type="ECO:0000256" key="8">
    <source>
        <dbReference type="SAM" id="MobiDB-lite"/>
    </source>
</evidence>
<evidence type="ECO:0000256" key="5">
    <source>
        <dbReference type="ARBA" id="ARBA00023004"/>
    </source>
</evidence>
<evidence type="ECO:0000256" key="1">
    <source>
        <dbReference type="ARBA" id="ARBA00001971"/>
    </source>
</evidence>
<feature type="binding site" description="axial binding residue" evidence="6">
    <location>
        <position position="536"/>
    </location>
    <ligand>
        <name>heme</name>
        <dbReference type="ChEBI" id="CHEBI:30413"/>
    </ligand>
    <ligandPart>
        <name>Fe</name>
        <dbReference type="ChEBI" id="CHEBI:18248"/>
    </ligandPart>
</feature>
<dbReference type="OrthoDB" id="3945418at2759"/>
<comment type="caution">
    <text evidence="9">The sequence shown here is derived from an EMBL/GenBank/DDBJ whole genome shotgun (WGS) entry which is preliminary data.</text>
</comment>
<evidence type="ECO:0000256" key="6">
    <source>
        <dbReference type="PIRSR" id="PIRSR602401-1"/>
    </source>
</evidence>
<evidence type="ECO:0000256" key="3">
    <source>
        <dbReference type="ARBA" id="ARBA00022723"/>
    </source>
</evidence>
<protein>
    <recommendedName>
        <fullName evidence="11">Cytochrome P450</fullName>
    </recommendedName>
</protein>
<keyword evidence="5 6" id="KW-0408">Iron</keyword>
<gene>
    <name evidence="9" type="ORF">HU200_051396</name>
</gene>
<dbReference type="PANTHER" id="PTHR24286:SF335">
    <property type="entry name" value="OS07G0518100 PROTEIN"/>
    <property type="match status" value="1"/>
</dbReference>
<dbReference type="Proteomes" id="UP000636709">
    <property type="component" value="Unassembled WGS sequence"/>
</dbReference>
<dbReference type="CDD" id="cd11043">
    <property type="entry name" value="CYP90-like"/>
    <property type="match status" value="1"/>
</dbReference>
<dbReference type="GO" id="GO:0020037">
    <property type="term" value="F:heme binding"/>
    <property type="evidence" value="ECO:0007669"/>
    <property type="project" value="InterPro"/>
</dbReference>
<keyword evidence="10" id="KW-1185">Reference proteome</keyword>
<dbReference type="SUPFAM" id="SSF48264">
    <property type="entry name" value="Cytochrome P450"/>
    <property type="match status" value="1"/>
</dbReference>
<dbReference type="InterPro" id="IPR002401">
    <property type="entry name" value="Cyt_P450_E_grp-I"/>
</dbReference>
<evidence type="ECO:0000256" key="4">
    <source>
        <dbReference type="ARBA" id="ARBA00023002"/>
    </source>
</evidence>
<dbReference type="GO" id="GO:0016125">
    <property type="term" value="P:sterol metabolic process"/>
    <property type="evidence" value="ECO:0007669"/>
    <property type="project" value="TreeGrafter"/>
</dbReference>
<dbReference type="PROSITE" id="PS00086">
    <property type="entry name" value="CYTOCHROME_P450"/>
    <property type="match status" value="1"/>
</dbReference>
<dbReference type="PRINTS" id="PR00385">
    <property type="entry name" value="P450"/>
</dbReference>
<dbReference type="FunFam" id="1.10.630.10:FF:000022">
    <property type="entry name" value="Taxadiene 5-alpha hydroxylase"/>
    <property type="match status" value="1"/>
</dbReference>
<keyword evidence="6 7" id="KW-0349">Heme</keyword>
<evidence type="ECO:0000256" key="2">
    <source>
        <dbReference type="ARBA" id="ARBA00010617"/>
    </source>
</evidence>
<evidence type="ECO:0000313" key="9">
    <source>
        <dbReference type="EMBL" id="KAF8669074.1"/>
    </source>
</evidence>
<dbReference type="GO" id="GO:0004497">
    <property type="term" value="F:monooxygenase activity"/>
    <property type="evidence" value="ECO:0007669"/>
    <property type="project" value="UniProtKB-KW"/>
</dbReference>
<dbReference type="InterPro" id="IPR036396">
    <property type="entry name" value="Cyt_P450_sf"/>
</dbReference>
<dbReference type="Gene3D" id="1.10.630.10">
    <property type="entry name" value="Cytochrome P450"/>
    <property type="match status" value="1"/>
</dbReference>
<evidence type="ECO:0008006" key="11">
    <source>
        <dbReference type="Google" id="ProtNLM"/>
    </source>
</evidence>
<dbReference type="Pfam" id="PF00067">
    <property type="entry name" value="p450"/>
    <property type="match status" value="1"/>
</dbReference>
<feature type="compositionally biased region" description="Basic and acidic residues" evidence="8">
    <location>
        <begin position="11"/>
        <end position="22"/>
    </location>
</feature>
<evidence type="ECO:0000256" key="7">
    <source>
        <dbReference type="RuleBase" id="RU000461"/>
    </source>
</evidence>